<dbReference type="SUPFAM" id="SSF56672">
    <property type="entry name" value="DNA/RNA polymerases"/>
    <property type="match status" value="1"/>
</dbReference>
<dbReference type="GO" id="GO:0003676">
    <property type="term" value="F:nucleic acid binding"/>
    <property type="evidence" value="ECO:0007669"/>
    <property type="project" value="InterPro"/>
</dbReference>
<feature type="compositionally biased region" description="Pro residues" evidence="2">
    <location>
        <begin position="1"/>
        <end position="10"/>
    </location>
</feature>
<evidence type="ECO:0000259" key="3">
    <source>
        <dbReference type="PROSITE" id="PS50994"/>
    </source>
</evidence>
<evidence type="ECO:0000313" key="5">
    <source>
        <dbReference type="Proteomes" id="UP000236291"/>
    </source>
</evidence>
<dbReference type="InterPro" id="IPR001584">
    <property type="entry name" value="Integrase_cat-core"/>
</dbReference>
<dbReference type="InterPro" id="IPR012337">
    <property type="entry name" value="RNaseH-like_sf"/>
</dbReference>
<comment type="caution">
    <text evidence="4">The sequence shown here is derived from an EMBL/GenBank/DDBJ whole genome shotgun (WGS) entry which is preliminary data.</text>
</comment>
<dbReference type="PANTHER" id="PTHR11439">
    <property type="entry name" value="GAG-POL-RELATED RETROTRANSPOSON"/>
    <property type="match status" value="1"/>
</dbReference>
<evidence type="ECO:0000256" key="2">
    <source>
        <dbReference type="SAM" id="MobiDB-lite"/>
    </source>
</evidence>
<keyword evidence="1" id="KW-0378">Hydrolase</keyword>
<feature type="region of interest" description="Disordered" evidence="2">
    <location>
        <begin position="1"/>
        <end position="27"/>
    </location>
</feature>
<dbReference type="Pfam" id="PF22936">
    <property type="entry name" value="Pol_BBD"/>
    <property type="match status" value="1"/>
</dbReference>
<dbReference type="GO" id="GO:0015074">
    <property type="term" value="P:DNA integration"/>
    <property type="evidence" value="ECO:0007669"/>
    <property type="project" value="InterPro"/>
</dbReference>
<accession>A0A2K3MRD5</accession>
<gene>
    <name evidence="4" type="ORF">L195_g016545</name>
</gene>
<dbReference type="InterPro" id="IPR013103">
    <property type="entry name" value="RVT_2"/>
</dbReference>
<dbReference type="Pfam" id="PF07727">
    <property type="entry name" value="RVT_2"/>
    <property type="match status" value="1"/>
</dbReference>
<evidence type="ECO:0000256" key="1">
    <source>
        <dbReference type="ARBA" id="ARBA00022750"/>
    </source>
</evidence>
<dbReference type="InterPro" id="IPR029472">
    <property type="entry name" value="Copia-like_N"/>
</dbReference>
<keyword evidence="1" id="KW-0645">Protease</keyword>
<reference evidence="4 5" key="1">
    <citation type="journal article" date="2014" name="Am. J. Bot.">
        <title>Genome assembly and annotation for red clover (Trifolium pratense; Fabaceae).</title>
        <authorList>
            <person name="Istvanek J."/>
            <person name="Jaros M."/>
            <person name="Krenek A."/>
            <person name="Repkova J."/>
        </authorList>
    </citation>
    <scope>NUCLEOTIDE SEQUENCE [LARGE SCALE GENOMIC DNA]</scope>
    <source>
        <strain evidence="5">cv. Tatra</strain>
        <tissue evidence="4">Young leaves</tissue>
    </source>
</reference>
<dbReference type="Pfam" id="PF14244">
    <property type="entry name" value="Retrotran_gag_3"/>
    <property type="match status" value="1"/>
</dbReference>
<dbReference type="InterPro" id="IPR036397">
    <property type="entry name" value="RNaseH_sf"/>
</dbReference>
<dbReference type="GO" id="GO:0004190">
    <property type="term" value="F:aspartic-type endopeptidase activity"/>
    <property type="evidence" value="ECO:0007669"/>
    <property type="project" value="UniProtKB-KW"/>
</dbReference>
<protein>
    <submittedName>
        <fullName evidence="4">Retrovirus-related Pol polyprotein from transposon TNT 1-94</fullName>
    </submittedName>
</protein>
<feature type="compositionally biased region" description="Basic and acidic residues" evidence="2">
    <location>
        <begin position="302"/>
        <end position="311"/>
    </location>
</feature>
<sequence length="1296" mass="145240">MPPRVAPPMDPSTDPSNPFYVHSSDGPSSVKVTPLLNGTNYHSWARSMRRALGAKLKFEFLDGTIPMPADDFDPSFRAWNRCNMLIHSWILNSVEPSIARSIVFIENASDVWLDLKERFSQGDLVRVSEIQQEIYALTQGTRSVTDFYSDLKTLWEELEIYMPIPNCTCHQRCSCAAMRLARSNHRLLHVMRFLTGLNDEFNTVKSQILLLDPLPSITKIFSMVLQFERQNCAPNLDDSKALVNASTGKPQSSGYGRSGNGSKRYCTFCHRTNHFVESCFEKHGVPPHMMKRYSGTGSAHHSAVDGEERIESSTASRDTKGVPSLTQEQLDKLLQLIQPSSNNHGSTVATSNQVSSFHAAGHPSATTQGASHHICASLHWFHSYSEINPMVIKLPNGDHVTTKYAGTIVFSPLFSLTGVLYVPNFNEQKSLMMIGLAERRDGLYCLVKTNEDCTPSTHSISNSFISANNVHLSDNALWHFSSIVKSIRSDNGPEFIMPSFYASKGISHQTSCVESPQQNGRVERKHQQILNIGRALLIQSNLPKTFWSYAVLHAVFIMNRVPIPLLKNKSPFTLLHNTDPNLHDLKVFGSLVFASTLQTNRTKLDTRARKCLFLGYKPGVKGVVLFDLLNKNIFLSRNVTHHEHIFPYQPSSPKLPWDYHPSTFDNVSSNDSDITLNPISHHSPSAPCPSIDSASPITHLESLVTSPNLSTNADISTHRPIRQRRAPLHLSDYVCNNSSLTSAESLTSGTKIKYPLSSFHSLTQLSPSHKAYSMSITQCTEPQSYEEASKHEHWLIAMKAELDALAKNCTWKLVELPPHTKPIGCKWVYKIKHKADGTIERYKARLVAKGYNQVEGIDYFETFSPVAKITTVRTLLAIAAIKNWHLHQLDVNNAFLHGDLQEDVYMKVPEGVCCDKPNLVCKLQKSLYGLKQASRKWYEKLTALLIKEGYTQSTSDYSLFTLAKENSFTALLVYVDDIILAGTSIDEFDRIKVVLDKAFKIKNLGQLKYFLGLEVAHSKLGITVSQRKYCLDMLKDSGLLGSKPANTPLDTSIKLHSTSGTPYDDVSGYRRLVGKLLYLNTTRPDIAFATQQLSQFMHAPTNVHYNAACRVLRYLKNNPGQGVLFSRDSELQLIGYSDADWAGCMDTRKSTSGYCFFMGKSLISWRAKKQATVSRSSSEAEYRALSSATCELQWLLYLLADLKVTLTKTPTLYCDNQSAVHIASNPVFHERTKHLDIDCHLVREKVLQGILKLLPVSTNDQMADFLTKALAPPKFYEFISKLNMINIYQVQLEGGC</sequence>
<feature type="region of interest" description="Disordered" evidence="2">
    <location>
        <begin position="292"/>
        <end position="325"/>
    </location>
</feature>
<keyword evidence="1" id="KW-0064">Aspartyl protease</keyword>
<name>A0A2K3MRD5_TRIPR</name>
<proteinExistence type="predicted"/>
<dbReference type="Proteomes" id="UP000236291">
    <property type="component" value="Unassembled WGS sequence"/>
</dbReference>
<reference evidence="4 5" key="2">
    <citation type="journal article" date="2017" name="Front. Plant Sci.">
        <title>Gene Classification and Mining of Molecular Markers Useful in Red Clover (Trifolium pratense) Breeding.</title>
        <authorList>
            <person name="Istvanek J."/>
            <person name="Dluhosova J."/>
            <person name="Dluhos P."/>
            <person name="Patkova L."/>
            <person name="Nedelnik J."/>
            <person name="Repkova J."/>
        </authorList>
    </citation>
    <scope>NUCLEOTIDE SEQUENCE [LARGE SCALE GENOMIC DNA]</scope>
    <source>
        <strain evidence="5">cv. Tatra</strain>
        <tissue evidence="4">Young leaves</tissue>
    </source>
</reference>
<dbReference type="Pfam" id="PF25597">
    <property type="entry name" value="SH3_retrovirus"/>
    <property type="match status" value="1"/>
</dbReference>
<dbReference type="InterPro" id="IPR054722">
    <property type="entry name" value="PolX-like_BBD"/>
</dbReference>
<dbReference type="PANTHER" id="PTHR11439:SF498">
    <property type="entry name" value="DNAK FAMILY PROTEIN"/>
    <property type="match status" value="1"/>
</dbReference>
<dbReference type="SUPFAM" id="SSF53098">
    <property type="entry name" value="Ribonuclease H-like"/>
    <property type="match status" value="1"/>
</dbReference>
<dbReference type="InterPro" id="IPR057670">
    <property type="entry name" value="SH3_retrovirus"/>
</dbReference>
<dbReference type="CDD" id="cd09272">
    <property type="entry name" value="RNase_HI_RT_Ty1"/>
    <property type="match status" value="1"/>
</dbReference>
<feature type="domain" description="Integrase catalytic" evidence="3">
    <location>
        <begin position="391"/>
        <end position="579"/>
    </location>
</feature>
<dbReference type="Gene3D" id="3.30.420.10">
    <property type="entry name" value="Ribonuclease H-like superfamily/Ribonuclease H"/>
    <property type="match status" value="1"/>
</dbReference>
<dbReference type="EMBL" id="ASHM01011458">
    <property type="protein sequence ID" value="PNX93391.1"/>
    <property type="molecule type" value="Genomic_DNA"/>
</dbReference>
<dbReference type="PROSITE" id="PS50994">
    <property type="entry name" value="INTEGRASE"/>
    <property type="match status" value="1"/>
</dbReference>
<dbReference type="InterPro" id="IPR043502">
    <property type="entry name" value="DNA/RNA_pol_sf"/>
</dbReference>
<evidence type="ECO:0000313" key="4">
    <source>
        <dbReference type="EMBL" id="PNX93391.1"/>
    </source>
</evidence>
<organism evidence="4 5">
    <name type="scientific">Trifolium pratense</name>
    <name type="common">Red clover</name>
    <dbReference type="NCBI Taxonomy" id="57577"/>
    <lineage>
        <taxon>Eukaryota</taxon>
        <taxon>Viridiplantae</taxon>
        <taxon>Streptophyta</taxon>
        <taxon>Embryophyta</taxon>
        <taxon>Tracheophyta</taxon>
        <taxon>Spermatophyta</taxon>
        <taxon>Magnoliopsida</taxon>
        <taxon>eudicotyledons</taxon>
        <taxon>Gunneridae</taxon>
        <taxon>Pentapetalae</taxon>
        <taxon>rosids</taxon>
        <taxon>fabids</taxon>
        <taxon>Fabales</taxon>
        <taxon>Fabaceae</taxon>
        <taxon>Papilionoideae</taxon>
        <taxon>50 kb inversion clade</taxon>
        <taxon>NPAAA clade</taxon>
        <taxon>Hologalegina</taxon>
        <taxon>IRL clade</taxon>
        <taxon>Trifolieae</taxon>
        <taxon>Trifolium</taxon>
    </lineage>
</organism>